<dbReference type="RefSeq" id="WP_312742613.1">
    <property type="nucleotide sequence ID" value="NZ_CP116968.1"/>
</dbReference>
<name>A0AA96GL31_9BACT</name>
<evidence type="ECO:0000259" key="1">
    <source>
        <dbReference type="PROSITE" id="PS50801"/>
    </source>
</evidence>
<gene>
    <name evidence="2" type="ORF">PQG83_14895</name>
</gene>
<reference evidence="2 3" key="1">
    <citation type="submission" date="2023-01" db="EMBL/GenBank/DDBJ databases">
        <title>Cultivation and genomic characterization of new, ubiquitous marine nitrite-oxidizing bacteria from the Nitrospirales.</title>
        <authorList>
            <person name="Mueller A.J."/>
            <person name="Daebeler A."/>
            <person name="Herbold C.W."/>
            <person name="Kirkegaard R.H."/>
            <person name="Daims H."/>
        </authorList>
    </citation>
    <scope>NUCLEOTIDE SEQUENCE [LARGE SCALE GENOMIC DNA]</scope>
    <source>
        <strain evidence="2 3">DK</strain>
    </source>
</reference>
<evidence type="ECO:0000313" key="2">
    <source>
        <dbReference type="EMBL" id="WNM61038.1"/>
    </source>
</evidence>
<sequence length="119" mass="13924">MYCEQRRKNEITILDCFGRFDEGDTKQFIQWLEQLQNHGIQHLILNLTPLYYLDPKVVNLIFFAQQFLQANSGTFSLVSPLSSVRNELVRGKIPHTIPTFDTMYDAMHRPHCAYNECSI</sequence>
<dbReference type="AlphaFoldDB" id="A0AA96GL31"/>
<dbReference type="KEGG" id="nneo:PQG83_14895"/>
<protein>
    <submittedName>
        <fullName evidence="2">STAS domain-containing protein</fullName>
    </submittedName>
</protein>
<accession>A0AA96GL31</accession>
<dbReference type="CDD" id="cd07043">
    <property type="entry name" value="STAS_anti-anti-sigma_factors"/>
    <property type="match status" value="1"/>
</dbReference>
<evidence type="ECO:0000313" key="3">
    <source>
        <dbReference type="Proteomes" id="UP001302494"/>
    </source>
</evidence>
<organism evidence="2 3">
    <name type="scientific">Candidatus Nitrospira neomarina</name>
    <dbReference type="NCBI Taxonomy" id="3020899"/>
    <lineage>
        <taxon>Bacteria</taxon>
        <taxon>Pseudomonadati</taxon>
        <taxon>Nitrospirota</taxon>
        <taxon>Nitrospiria</taxon>
        <taxon>Nitrospirales</taxon>
        <taxon>Nitrospiraceae</taxon>
        <taxon>Nitrospira</taxon>
    </lineage>
</organism>
<dbReference type="PROSITE" id="PS50801">
    <property type="entry name" value="STAS"/>
    <property type="match status" value="1"/>
</dbReference>
<feature type="domain" description="STAS" evidence="1">
    <location>
        <begin position="1"/>
        <end position="110"/>
    </location>
</feature>
<dbReference type="InterPro" id="IPR036513">
    <property type="entry name" value="STAS_dom_sf"/>
</dbReference>
<dbReference type="Pfam" id="PF01740">
    <property type="entry name" value="STAS"/>
    <property type="match status" value="1"/>
</dbReference>
<dbReference type="Gene3D" id="3.30.750.24">
    <property type="entry name" value="STAS domain"/>
    <property type="match status" value="1"/>
</dbReference>
<dbReference type="InterPro" id="IPR002645">
    <property type="entry name" value="STAS_dom"/>
</dbReference>
<dbReference type="Proteomes" id="UP001302494">
    <property type="component" value="Chromosome"/>
</dbReference>
<proteinExistence type="predicted"/>
<dbReference type="SUPFAM" id="SSF52091">
    <property type="entry name" value="SpoIIaa-like"/>
    <property type="match status" value="1"/>
</dbReference>
<dbReference type="EMBL" id="CP116968">
    <property type="protein sequence ID" value="WNM61038.1"/>
    <property type="molecule type" value="Genomic_DNA"/>
</dbReference>
<keyword evidence="3" id="KW-1185">Reference proteome</keyword>